<gene>
    <name evidence="1" type="ORF">TBH_C1344</name>
</gene>
<evidence type="ECO:0000313" key="1">
    <source>
        <dbReference type="EMBL" id="BAO44268.1"/>
    </source>
</evidence>
<keyword evidence="2" id="KW-1185">Reference proteome</keyword>
<evidence type="ECO:0000313" key="2">
    <source>
        <dbReference type="Proteomes" id="UP000031631"/>
    </source>
</evidence>
<dbReference type="Gene3D" id="3.40.50.150">
    <property type="entry name" value="Vaccinia Virus protein VP39"/>
    <property type="match status" value="1"/>
</dbReference>
<organism evidence="1 2">
    <name type="scientific">Thiolapillus brandeum</name>
    <dbReference type="NCBI Taxonomy" id="1076588"/>
    <lineage>
        <taxon>Bacteria</taxon>
        <taxon>Pseudomonadati</taxon>
        <taxon>Pseudomonadota</taxon>
        <taxon>Gammaproteobacteria</taxon>
        <taxon>Chromatiales</taxon>
        <taxon>Sedimenticolaceae</taxon>
        <taxon>Thiolapillus</taxon>
    </lineage>
</organism>
<dbReference type="AlphaFoldDB" id="A0A7U6GIH1"/>
<protein>
    <recommendedName>
        <fullName evidence="3">Class I SAM-dependent methyltransferase</fullName>
    </recommendedName>
</protein>
<dbReference type="EMBL" id="AP012273">
    <property type="protein sequence ID" value="BAO44268.1"/>
    <property type="molecule type" value="Genomic_DNA"/>
</dbReference>
<dbReference type="InterPro" id="IPR029063">
    <property type="entry name" value="SAM-dependent_MTases_sf"/>
</dbReference>
<proteinExistence type="predicted"/>
<reference evidence="1 2" key="1">
    <citation type="journal article" date="2014" name="PLoS ONE">
        <title>Physiological and genomic features of a novel sulfur-oxidizing gammaproteobacterium belonging to a previously uncultivated symbiotic lineage isolated from a hydrothermal vent.</title>
        <authorList>
            <person name="Nunoura T."/>
            <person name="Takaki Y."/>
            <person name="Kazama H."/>
            <person name="Kakuta J."/>
            <person name="Shimamura S."/>
            <person name="Makita H."/>
            <person name="Hirai M."/>
            <person name="Miyazaki M."/>
            <person name="Takai K."/>
        </authorList>
    </citation>
    <scope>NUCLEOTIDE SEQUENCE [LARGE SCALE GENOMIC DNA]</scope>
    <source>
        <strain evidence="1 2">Hiromi1</strain>
    </source>
</reference>
<evidence type="ECO:0008006" key="3">
    <source>
        <dbReference type="Google" id="ProtNLM"/>
    </source>
</evidence>
<accession>A0A7U6GIH1</accession>
<dbReference type="Proteomes" id="UP000031631">
    <property type="component" value="Chromosome"/>
</dbReference>
<dbReference type="SUPFAM" id="SSF53335">
    <property type="entry name" value="S-adenosyl-L-methionine-dependent methyltransferases"/>
    <property type="match status" value="1"/>
</dbReference>
<dbReference type="RefSeq" id="WP_144375260.1">
    <property type="nucleotide sequence ID" value="NZ_AP012273.1"/>
</dbReference>
<dbReference type="OrthoDB" id="1493804at2"/>
<name>A0A7U6GIH1_9GAMM</name>
<sequence>MFDNYPKSRPPLPDQIKKIYSVHYKSNREGQTTASSLAQKMESWLHRKVAGDVAHEKNTEKATLELGAGTLNQLQYEPTSPSYDIVEPFADLYSSSPLLERIRNVYSDIAEVPGDFRYDRITSVATLEHICNLPEVIARSGLLLSEQGVFRASIPSEGTFLWALGWKLTTGMEFRLRHGLDYAFLMKHEHVNTADEIEEALDYFFDQVSCKVFGLSRSISLYRYYECRNPIAERCHEFSSPHPKYWSSNSFD</sequence>
<dbReference type="KEGG" id="tbn:TBH_C1344"/>